<evidence type="ECO:0000313" key="2">
    <source>
        <dbReference type="EMBL" id="CAB1448485.1"/>
    </source>
</evidence>
<dbReference type="EMBL" id="CADEAL010003980">
    <property type="protein sequence ID" value="CAB1448485.1"/>
    <property type="molecule type" value="Genomic_DNA"/>
</dbReference>
<dbReference type="AlphaFoldDB" id="A0A9N7V9U5"/>
<accession>A0A9N7V9U5</accession>
<protein>
    <submittedName>
        <fullName evidence="2">Uncharacterized protein</fullName>
    </submittedName>
</protein>
<reference evidence="2" key="1">
    <citation type="submission" date="2020-03" db="EMBL/GenBank/DDBJ databases">
        <authorList>
            <person name="Weist P."/>
        </authorList>
    </citation>
    <scope>NUCLEOTIDE SEQUENCE</scope>
</reference>
<comment type="caution">
    <text evidence="2">The sequence shown here is derived from an EMBL/GenBank/DDBJ whole genome shotgun (WGS) entry which is preliminary data.</text>
</comment>
<sequence length="67" mass="7503">MTLHDLTTTLRSWTNGETRFKMEEADADVKRSKPVRARNKCPPPRSRAGGRKSRSTDIGGSELLAEM</sequence>
<proteinExistence type="predicted"/>
<name>A0A9N7V9U5_PLEPL</name>
<evidence type="ECO:0000256" key="1">
    <source>
        <dbReference type="SAM" id="MobiDB-lite"/>
    </source>
</evidence>
<keyword evidence="3" id="KW-1185">Reference proteome</keyword>
<feature type="region of interest" description="Disordered" evidence="1">
    <location>
        <begin position="24"/>
        <end position="67"/>
    </location>
</feature>
<evidence type="ECO:0000313" key="3">
    <source>
        <dbReference type="Proteomes" id="UP001153269"/>
    </source>
</evidence>
<dbReference type="Proteomes" id="UP001153269">
    <property type="component" value="Unassembled WGS sequence"/>
</dbReference>
<organism evidence="2 3">
    <name type="scientific">Pleuronectes platessa</name>
    <name type="common">European plaice</name>
    <dbReference type="NCBI Taxonomy" id="8262"/>
    <lineage>
        <taxon>Eukaryota</taxon>
        <taxon>Metazoa</taxon>
        <taxon>Chordata</taxon>
        <taxon>Craniata</taxon>
        <taxon>Vertebrata</taxon>
        <taxon>Euteleostomi</taxon>
        <taxon>Actinopterygii</taxon>
        <taxon>Neopterygii</taxon>
        <taxon>Teleostei</taxon>
        <taxon>Neoteleostei</taxon>
        <taxon>Acanthomorphata</taxon>
        <taxon>Carangaria</taxon>
        <taxon>Pleuronectiformes</taxon>
        <taxon>Pleuronectoidei</taxon>
        <taxon>Pleuronectidae</taxon>
        <taxon>Pleuronectes</taxon>
    </lineage>
</organism>
<gene>
    <name evidence="2" type="ORF">PLEPLA_LOCUS36137</name>
</gene>